<sequence>MSLNLIFTIGRMLLKSQQMRLTITSKLNPQKIDAIES</sequence>
<reference evidence="1 2" key="1">
    <citation type="journal article" date="2008" name="Proc. Natl. Acad. Sci. U.S.A.">
        <title>Niche adaptation and genome expansion in the chlorophyll d-producing cyanobacterium Acaryochloris marina.</title>
        <authorList>
            <person name="Swingley W.D."/>
            <person name="Chen M."/>
            <person name="Cheung P.C."/>
            <person name="Conrad A.L."/>
            <person name="Dejesa L.C."/>
            <person name="Hao J."/>
            <person name="Honchak B.M."/>
            <person name="Karbach L.E."/>
            <person name="Kurdoglu A."/>
            <person name="Lahiri S."/>
            <person name="Mastrian S.D."/>
            <person name="Miyashita H."/>
            <person name="Page L."/>
            <person name="Ramakrishna P."/>
            <person name="Satoh S."/>
            <person name="Sattley W.M."/>
            <person name="Shimada Y."/>
            <person name="Taylor H.L."/>
            <person name="Tomo T."/>
            <person name="Tsuchiya T."/>
            <person name="Wang Z.T."/>
            <person name="Raymond J."/>
            <person name="Mimuro M."/>
            <person name="Blankenship R.E."/>
            <person name="Touchman J.W."/>
        </authorList>
    </citation>
    <scope>NUCLEOTIDE SEQUENCE [LARGE SCALE GENOMIC DNA]</scope>
    <source>
        <strain evidence="2">MBIC 11017</strain>
    </source>
</reference>
<gene>
    <name evidence="1" type="ordered locus">AM1_2671</name>
</gene>
<organism evidence="1 2">
    <name type="scientific">Acaryochloris marina (strain MBIC 11017)</name>
    <dbReference type="NCBI Taxonomy" id="329726"/>
    <lineage>
        <taxon>Bacteria</taxon>
        <taxon>Bacillati</taxon>
        <taxon>Cyanobacteriota</taxon>
        <taxon>Cyanophyceae</taxon>
        <taxon>Acaryochloridales</taxon>
        <taxon>Acaryochloridaceae</taxon>
        <taxon>Acaryochloris</taxon>
    </lineage>
</organism>
<name>B0C7Z2_ACAM1</name>
<accession>B0C7Z2</accession>
<dbReference type="AlphaFoldDB" id="B0C7Z2"/>
<dbReference type="HOGENOM" id="CLU_3338733_0_0_3"/>
<protein>
    <submittedName>
        <fullName evidence="1">Uncharacterized protein</fullName>
    </submittedName>
</protein>
<dbReference type="Proteomes" id="UP000000268">
    <property type="component" value="Chromosome"/>
</dbReference>
<dbReference type="EMBL" id="CP000828">
    <property type="protein sequence ID" value="ABW27676.1"/>
    <property type="molecule type" value="Genomic_DNA"/>
</dbReference>
<evidence type="ECO:0000313" key="2">
    <source>
        <dbReference type="Proteomes" id="UP000000268"/>
    </source>
</evidence>
<proteinExistence type="predicted"/>
<dbReference type="KEGG" id="amr:AM1_2671"/>
<keyword evidence="2" id="KW-1185">Reference proteome</keyword>
<evidence type="ECO:0000313" key="1">
    <source>
        <dbReference type="EMBL" id="ABW27676.1"/>
    </source>
</evidence>